<comment type="similarity">
    <text evidence="8 9">Belongs to the TonB-dependent receptor family.</text>
</comment>
<dbReference type="NCBIfam" id="TIGR04057">
    <property type="entry name" value="SusC_RagA_signa"/>
    <property type="match status" value="1"/>
</dbReference>
<keyword evidence="4 8" id="KW-0812">Transmembrane</keyword>
<protein>
    <submittedName>
        <fullName evidence="13">TonB-dependent receptor</fullName>
    </submittedName>
</protein>
<gene>
    <name evidence="13" type="ORF">D4L85_31630</name>
</gene>
<keyword evidence="14" id="KW-1185">Reference proteome</keyword>
<accession>A0A385SXS7</accession>
<evidence type="ECO:0000256" key="3">
    <source>
        <dbReference type="ARBA" id="ARBA00022452"/>
    </source>
</evidence>
<evidence type="ECO:0000313" key="13">
    <source>
        <dbReference type="EMBL" id="AYB34855.1"/>
    </source>
</evidence>
<evidence type="ECO:0000256" key="2">
    <source>
        <dbReference type="ARBA" id="ARBA00022448"/>
    </source>
</evidence>
<keyword evidence="2 8" id="KW-0813">Transport</keyword>
<name>A0A385SXS7_9BACT</name>
<evidence type="ECO:0000256" key="1">
    <source>
        <dbReference type="ARBA" id="ARBA00004571"/>
    </source>
</evidence>
<dbReference type="Pfam" id="PF13715">
    <property type="entry name" value="CarbopepD_reg_2"/>
    <property type="match status" value="1"/>
</dbReference>
<feature type="signal peptide" evidence="10">
    <location>
        <begin position="1"/>
        <end position="24"/>
    </location>
</feature>
<dbReference type="Proteomes" id="UP000266183">
    <property type="component" value="Chromosome"/>
</dbReference>
<dbReference type="Pfam" id="PF07715">
    <property type="entry name" value="Plug"/>
    <property type="match status" value="1"/>
</dbReference>
<dbReference type="RefSeq" id="WP_119758108.1">
    <property type="nucleotide sequence ID" value="NZ_CP032382.1"/>
</dbReference>
<dbReference type="InterPro" id="IPR012910">
    <property type="entry name" value="Plug_dom"/>
</dbReference>
<dbReference type="NCBIfam" id="TIGR04056">
    <property type="entry name" value="OMP_RagA_SusC"/>
    <property type="match status" value="1"/>
</dbReference>
<evidence type="ECO:0000313" key="14">
    <source>
        <dbReference type="Proteomes" id="UP000266183"/>
    </source>
</evidence>
<dbReference type="SUPFAM" id="SSF49464">
    <property type="entry name" value="Carboxypeptidase regulatory domain-like"/>
    <property type="match status" value="1"/>
</dbReference>
<keyword evidence="5 9" id="KW-0798">TonB box</keyword>
<evidence type="ECO:0000256" key="9">
    <source>
        <dbReference type="RuleBase" id="RU003357"/>
    </source>
</evidence>
<evidence type="ECO:0000256" key="7">
    <source>
        <dbReference type="ARBA" id="ARBA00023237"/>
    </source>
</evidence>
<evidence type="ECO:0000256" key="5">
    <source>
        <dbReference type="ARBA" id="ARBA00023077"/>
    </source>
</evidence>
<proteinExistence type="inferred from homology"/>
<dbReference type="GO" id="GO:0009279">
    <property type="term" value="C:cell outer membrane"/>
    <property type="evidence" value="ECO:0007669"/>
    <property type="project" value="UniProtKB-SubCell"/>
</dbReference>
<evidence type="ECO:0000256" key="4">
    <source>
        <dbReference type="ARBA" id="ARBA00022692"/>
    </source>
</evidence>
<dbReference type="Pfam" id="PF00593">
    <property type="entry name" value="TonB_dep_Rec_b-barrel"/>
    <property type="match status" value="1"/>
</dbReference>
<evidence type="ECO:0000259" key="11">
    <source>
        <dbReference type="Pfam" id="PF00593"/>
    </source>
</evidence>
<dbReference type="AlphaFoldDB" id="A0A385SXS7"/>
<dbReference type="OrthoDB" id="9768177at2"/>
<sequence length="1013" mass="111225">MFKLYPKCILVVILLCLFASSMNAQGQTITGIVTEADASPLPGVNVLIKGTTNGTSTDAEGKFSLSVNDANATLVFSFIGYLTQEVALQARTSLTVELQPDVRTLNEIVVVGYGTQRRADVTGAIASVGSERIASRPSANPLDAIVGQVPGLSIASNGGRPGGDLRINIRGFNSINASNAPLFVIDGIVGADINFINPADIESMDVLKDASATAIYGARGANGVVIVNTKKAKSGDLVTTYSGTVGVDVLARKVDVLNSDQYMANLRAGYAFVPGRPVPDFAALYPDLFNADGSPKYNTDWQDEATRAAFTQRHNLTISGGTEKSRTGLSLGYQNLDGILLNTFYKKYNVGFNNEVQLKPWLKLSTNVMYSYTKTNRIDDYGVGANNATRVMTEFLPMLPVKYADGHYSRLTDFLNMFPVENPVRLLNELQKISTDNQLLGNLAVQIKLTPSLSFKSTVGVESKNFNVDFYAGRDLLDISASQKGSATRSSQRILFWQNENFMNYNKTFGQHHIDAILGASWSQSVDQSFTTTVTGFSDDAYQFNNLGAGTVFNAGSGYTAWKLNSYYARANYNYADKYLFTATGRYDGSSKFGKDNRYAFFPSAAVGWRISNEGFLNTSNVISDLKLRFSSGVTGNSEIGPYAAQGSTGNYTVILNEARTPGIAMGGIPNPSLKWEKTIQQDLGLDLGVLHDRIRLTADLYLKRTKDLLLAKPIPFVSGYGTVTDNIGELENKGIELSLQTHNIRSSNFQWNSIINYSANRNKIIALGANNEDIFPGPGFLAQTNILRVGESVGSFWGYRRLGTYSTDEVDEAARYGKKPGDLKRLDKDNNGTFNDKDREVIGHAYPKFELMVGNTFTYKNFDLSIDIRGVYGNQVLNLTHHSMEDRIWYANSYTSTLDAWTPEHQNTQVGKLRLAPFDGTDTTIDSRFVEDGSFIRGQNLTLGYRFSPGLLDKLGLKAARLSFNVQNFFLISNYKGFDPEVSTYTQSFAQGIEFHGYPKSRSFNLGVNVQF</sequence>
<dbReference type="InterPro" id="IPR008969">
    <property type="entry name" value="CarboxyPept-like_regulatory"/>
</dbReference>
<dbReference type="InterPro" id="IPR000531">
    <property type="entry name" value="Beta-barrel_TonB"/>
</dbReference>
<dbReference type="InterPro" id="IPR023997">
    <property type="entry name" value="TonB-dep_OMP_SusC/RagA_CS"/>
</dbReference>
<keyword evidence="3 8" id="KW-1134">Transmembrane beta strand</keyword>
<evidence type="ECO:0000256" key="6">
    <source>
        <dbReference type="ARBA" id="ARBA00023136"/>
    </source>
</evidence>
<dbReference type="InterPro" id="IPR023996">
    <property type="entry name" value="TonB-dep_OMP_SusC/RagA"/>
</dbReference>
<dbReference type="PROSITE" id="PS52016">
    <property type="entry name" value="TONB_DEPENDENT_REC_3"/>
    <property type="match status" value="1"/>
</dbReference>
<dbReference type="EMBL" id="CP032382">
    <property type="protein sequence ID" value="AYB34855.1"/>
    <property type="molecule type" value="Genomic_DNA"/>
</dbReference>
<keyword evidence="10" id="KW-0732">Signal</keyword>
<dbReference type="SUPFAM" id="SSF56935">
    <property type="entry name" value="Porins"/>
    <property type="match status" value="1"/>
</dbReference>
<dbReference type="InterPro" id="IPR037066">
    <property type="entry name" value="Plug_dom_sf"/>
</dbReference>
<reference evidence="14" key="1">
    <citation type="submission" date="2018-09" db="EMBL/GenBank/DDBJ databases">
        <title>Chryseolinea sp. KIS68-18 isolated from soil.</title>
        <authorList>
            <person name="Weon H.-Y."/>
            <person name="Kwon S.-W."/>
            <person name="Lee S.A."/>
        </authorList>
    </citation>
    <scope>NUCLEOTIDE SEQUENCE [LARGE SCALE GENOMIC DNA]</scope>
    <source>
        <strain evidence="14">KIS68-18</strain>
    </source>
</reference>
<dbReference type="KEGG" id="chk:D4L85_31630"/>
<feature type="domain" description="TonB-dependent receptor-like beta-barrel" evidence="11">
    <location>
        <begin position="449"/>
        <end position="969"/>
    </location>
</feature>
<organism evidence="13 14">
    <name type="scientific">Chryseolinea soli</name>
    <dbReference type="NCBI Taxonomy" id="2321403"/>
    <lineage>
        <taxon>Bacteria</taxon>
        <taxon>Pseudomonadati</taxon>
        <taxon>Bacteroidota</taxon>
        <taxon>Cytophagia</taxon>
        <taxon>Cytophagales</taxon>
        <taxon>Fulvivirgaceae</taxon>
        <taxon>Chryseolinea</taxon>
    </lineage>
</organism>
<dbReference type="Gene3D" id="2.60.40.1120">
    <property type="entry name" value="Carboxypeptidase-like, regulatory domain"/>
    <property type="match status" value="1"/>
</dbReference>
<feature type="domain" description="TonB-dependent receptor plug" evidence="12">
    <location>
        <begin position="119"/>
        <end position="224"/>
    </location>
</feature>
<comment type="subcellular location">
    <subcellularLocation>
        <location evidence="1 8">Cell outer membrane</location>
        <topology evidence="1 8">Multi-pass membrane protein</topology>
    </subcellularLocation>
</comment>
<dbReference type="InterPro" id="IPR039426">
    <property type="entry name" value="TonB-dep_rcpt-like"/>
</dbReference>
<keyword evidence="7 8" id="KW-0998">Cell outer membrane</keyword>
<evidence type="ECO:0000256" key="10">
    <source>
        <dbReference type="SAM" id="SignalP"/>
    </source>
</evidence>
<keyword evidence="13" id="KW-0675">Receptor</keyword>
<evidence type="ECO:0000256" key="8">
    <source>
        <dbReference type="PROSITE-ProRule" id="PRU01360"/>
    </source>
</evidence>
<keyword evidence="6 8" id="KW-0472">Membrane</keyword>
<evidence type="ECO:0000259" key="12">
    <source>
        <dbReference type="Pfam" id="PF07715"/>
    </source>
</evidence>
<dbReference type="Gene3D" id="2.40.170.20">
    <property type="entry name" value="TonB-dependent receptor, beta-barrel domain"/>
    <property type="match status" value="1"/>
</dbReference>
<dbReference type="InterPro" id="IPR036942">
    <property type="entry name" value="Beta-barrel_TonB_sf"/>
</dbReference>
<feature type="chain" id="PRO_5017327425" evidence="10">
    <location>
        <begin position="25"/>
        <end position="1013"/>
    </location>
</feature>
<dbReference type="Gene3D" id="2.170.130.10">
    <property type="entry name" value="TonB-dependent receptor, plug domain"/>
    <property type="match status" value="1"/>
</dbReference>